<dbReference type="Proteomes" id="UP001605036">
    <property type="component" value="Unassembled WGS sequence"/>
</dbReference>
<dbReference type="EMBL" id="JBHFFA010000001">
    <property type="protein sequence ID" value="KAL2649840.1"/>
    <property type="molecule type" value="Genomic_DNA"/>
</dbReference>
<proteinExistence type="predicted"/>
<gene>
    <name evidence="2" type="ORF">R1flu_017968</name>
</gene>
<feature type="compositionally biased region" description="Basic residues" evidence="1">
    <location>
        <begin position="58"/>
        <end position="67"/>
    </location>
</feature>
<accession>A0ABD1ZES5</accession>
<organism evidence="2 3">
    <name type="scientific">Riccia fluitans</name>
    <dbReference type="NCBI Taxonomy" id="41844"/>
    <lineage>
        <taxon>Eukaryota</taxon>
        <taxon>Viridiplantae</taxon>
        <taxon>Streptophyta</taxon>
        <taxon>Embryophyta</taxon>
        <taxon>Marchantiophyta</taxon>
        <taxon>Marchantiopsida</taxon>
        <taxon>Marchantiidae</taxon>
        <taxon>Marchantiales</taxon>
        <taxon>Ricciaceae</taxon>
        <taxon>Riccia</taxon>
    </lineage>
</organism>
<dbReference type="AlphaFoldDB" id="A0ABD1ZES5"/>
<evidence type="ECO:0000313" key="3">
    <source>
        <dbReference type="Proteomes" id="UP001605036"/>
    </source>
</evidence>
<keyword evidence="3" id="KW-1185">Reference proteome</keyword>
<evidence type="ECO:0000313" key="2">
    <source>
        <dbReference type="EMBL" id="KAL2649840.1"/>
    </source>
</evidence>
<protein>
    <submittedName>
        <fullName evidence="2">Uncharacterized protein</fullName>
    </submittedName>
</protein>
<comment type="caution">
    <text evidence="2">The sequence shown here is derived from an EMBL/GenBank/DDBJ whole genome shotgun (WGS) entry which is preliminary data.</text>
</comment>
<sequence length="120" mass="13056">MSWVSVRLRKRRVAALGRVGSVELVTQIGTTLIARGGVSAHEIGSSSRLTPKVSGKGTRGHNRRQSATRRGALSGNWEEFDADPRLGRPLLYCCNCSIPRRRRPCGLIIPDARVAHLGVS</sequence>
<evidence type="ECO:0000256" key="1">
    <source>
        <dbReference type="SAM" id="MobiDB-lite"/>
    </source>
</evidence>
<reference evidence="2 3" key="1">
    <citation type="submission" date="2024-09" db="EMBL/GenBank/DDBJ databases">
        <title>Chromosome-scale assembly of Riccia fluitans.</title>
        <authorList>
            <person name="Paukszto L."/>
            <person name="Sawicki J."/>
            <person name="Karawczyk K."/>
            <person name="Piernik-Szablinska J."/>
            <person name="Szczecinska M."/>
            <person name="Mazdziarz M."/>
        </authorList>
    </citation>
    <scope>NUCLEOTIDE SEQUENCE [LARGE SCALE GENOMIC DNA]</scope>
    <source>
        <strain evidence="2">Rf_01</strain>
        <tissue evidence="2">Aerial parts of the thallus</tissue>
    </source>
</reference>
<feature type="region of interest" description="Disordered" evidence="1">
    <location>
        <begin position="44"/>
        <end position="71"/>
    </location>
</feature>
<name>A0ABD1ZES5_9MARC</name>